<dbReference type="InterPro" id="IPR011078">
    <property type="entry name" value="PyrdxlP_homeostasis"/>
</dbReference>
<dbReference type="SUPFAM" id="SSF51419">
    <property type="entry name" value="PLP-binding barrel"/>
    <property type="match status" value="1"/>
</dbReference>
<dbReference type="EnsemblMetazoa" id="MDOA007052-RA">
    <property type="protein sequence ID" value="MDOA007052-PA"/>
    <property type="gene ID" value="MDOA007052"/>
</dbReference>
<feature type="domain" description="Alanine racemase N-terminal" evidence="5">
    <location>
        <begin position="37"/>
        <end position="250"/>
    </location>
</feature>
<dbReference type="OrthoDB" id="10264196at2759"/>
<dbReference type="AlphaFoldDB" id="A0A1I8MP90"/>
<name>A0A1I8MP90_MUSDO</name>
<dbReference type="PANTHER" id="PTHR10146:SF14">
    <property type="entry name" value="PYRIDOXAL PHOSPHATE HOMEOSTASIS PROTEIN"/>
    <property type="match status" value="1"/>
</dbReference>
<comment type="function">
    <text evidence="2">Pyridoxal 5'-phosphate (PLP)-binding protein, which may be involved in intracellular homeostatic regulation of pyridoxal 5'-phosphate (PLP), the active form of vitamin B6.</text>
</comment>
<dbReference type="PIRSF" id="PIRSF004848">
    <property type="entry name" value="YBL036c_PLPDEIII"/>
    <property type="match status" value="1"/>
</dbReference>
<dbReference type="GeneID" id="101888415"/>
<keyword evidence="7" id="KW-1185">Reference proteome</keyword>
<sequence>MIKRIMTDVDVKAGIQQILKRVDAAYEQRPKELKGDKPLLVAVSKTKPVEMIIDAYSVGQRHFGENYVQELVEKSQHPDILAQCPDIKWHFIGHLQTNKINKIIKLPNMHMVQTVDSEKLANNLNSAWQKFEKENKQPLNVLIQINTSGEEVKNGVAPSDATKLYKYIKENLKELNLNGIMTIGAFGHDYSKGPNPDFISLMQVHKQICEENQLNEKDVQVSMGMSDDFEKAIEMGSTIVRVGSSIFGYRAKKPSA</sequence>
<dbReference type="PROSITE" id="PS01211">
    <property type="entry name" value="UPF0001"/>
    <property type="match status" value="1"/>
</dbReference>
<evidence type="ECO:0000256" key="1">
    <source>
        <dbReference type="ARBA" id="ARBA00022898"/>
    </source>
</evidence>
<dbReference type="HAMAP" id="MF_02087">
    <property type="entry name" value="PLP_homeostasis"/>
    <property type="match status" value="1"/>
</dbReference>
<evidence type="ECO:0000256" key="2">
    <source>
        <dbReference type="HAMAP-Rule" id="MF_03225"/>
    </source>
</evidence>
<organism evidence="6">
    <name type="scientific">Musca domestica</name>
    <name type="common">House fly</name>
    <dbReference type="NCBI Taxonomy" id="7370"/>
    <lineage>
        <taxon>Eukaryota</taxon>
        <taxon>Metazoa</taxon>
        <taxon>Ecdysozoa</taxon>
        <taxon>Arthropoda</taxon>
        <taxon>Hexapoda</taxon>
        <taxon>Insecta</taxon>
        <taxon>Pterygota</taxon>
        <taxon>Neoptera</taxon>
        <taxon>Endopterygota</taxon>
        <taxon>Diptera</taxon>
        <taxon>Brachycera</taxon>
        <taxon>Muscomorpha</taxon>
        <taxon>Muscoidea</taxon>
        <taxon>Muscidae</taxon>
        <taxon>Musca</taxon>
    </lineage>
</organism>
<dbReference type="InterPro" id="IPR001608">
    <property type="entry name" value="Ala_racemase_N"/>
</dbReference>
<dbReference type="PANTHER" id="PTHR10146">
    <property type="entry name" value="PROLINE SYNTHETASE CO-TRANSCRIBED BACTERIAL HOMOLOG PROTEIN"/>
    <property type="match status" value="1"/>
</dbReference>
<evidence type="ECO:0000313" key="6">
    <source>
        <dbReference type="EnsemblMetazoa" id="MDOA007052-PA"/>
    </source>
</evidence>
<dbReference type="FunFam" id="3.20.20.10:FF:000007">
    <property type="entry name" value="Pyridoxal phosphate homeostasis protein"/>
    <property type="match status" value="1"/>
</dbReference>
<dbReference type="Pfam" id="PF01168">
    <property type="entry name" value="Ala_racemase_N"/>
    <property type="match status" value="1"/>
</dbReference>
<evidence type="ECO:0000256" key="4">
    <source>
        <dbReference type="RuleBase" id="RU004514"/>
    </source>
</evidence>
<dbReference type="eggNOG" id="KOG3157">
    <property type="taxonomic scope" value="Eukaryota"/>
</dbReference>
<reference evidence="6" key="1">
    <citation type="submission" date="2020-05" db="UniProtKB">
        <authorList>
            <consortium name="EnsemblMetazoa"/>
        </authorList>
    </citation>
    <scope>IDENTIFICATION</scope>
    <source>
        <strain evidence="6">Aabys</strain>
    </source>
</reference>
<dbReference type="RefSeq" id="XP_005179710.1">
    <property type="nucleotide sequence ID" value="XM_005179653.3"/>
</dbReference>
<proteinExistence type="inferred from homology"/>
<dbReference type="InterPro" id="IPR029066">
    <property type="entry name" value="PLP-binding_barrel"/>
</dbReference>
<dbReference type="GO" id="GO:0030170">
    <property type="term" value="F:pyridoxal phosphate binding"/>
    <property type="evidence" value="ECO:0007669"/>
    <property type="project" value="UniProtKB-UniRule"/>
</dbReference>
<feature type="modified residue" description="N6-(pyridoxal phosphate)lysine" evidence="2 3">
    <location>
        <position position="45"/>
    </location>
</feature>
<dbReference type="Gene3D" id="3.20.20.10">
    <property type="entry name" value="Alanine racemase"/>
    <property type="match status" value="1"/>
</dbReference>
<dbReference type="STRING" id="7370.A0A1I8MP90"/>
<evidence type="ECO:0000313" key="7">
    <source>
        <dbReference type="Proteomes" id="UP001652621"/>
    </source>
</evidence>
<evidence type="ECO:0000259" key="5">
    <source>
        <dbReference type="Pfam" id="PF01168"/>
    </source>
</evidence>
<dbReference type="CDD" id="cd06822">
    <property type="entry name" value="PLPDE_III_YBL036c_euk"/>
    <property type="match status" value="1"/>
</dbReference>
<gene>
    <name evidence="6" type="primary">101888415</name>
    <name evidence="8" type="synonym">LOC101888415</name>
</gene>
<comment type="similarity">
    <text evidence="2 4">Belongs to the pyridoxal phosphate-binding protein YggS/PROSC family.</text>
</comment>
<keyword evidence="1 2" id="KW-0663">Pyridoxal phosphate</keyword>
<protein>
    <recommendedName>
        <fullName evidence="2">Pyridoxal phosphate homeostasis protein</fullName>
        <shortName evidence="2">PLP homeostasis protein</shortName>
    </recommendedName>
</protein>
<dbReference type="KEGG" id="mde:101888415"/>
<reference evidence="8" key="2">
    <citation type="submission" date="2025-04" db="UniProtKB">
        <authorList>
            <consortium name="RefSeq"/>
        </authorList>
    </citation>
    <scope>IDENTIFICATION</scope>
    <source>
        <strain evidence="8">Aabys</strain>
    </source>
</reference>
<evidence type="ECO:0000313" key="8">
    <source>
        <dbReference type="RefSeq" id="XP_005179710.1"/>
    </source>
</evidence>
<accession>A0A1I8MP90</accession>
<dbReference type="VEuPathDB" id="VectorBase:MDOA007052"/>
<evidence type="ECO:0000256" key="3">
    <source>
        <dbReference type="PIRSR" id="PIRSR004848-1"/>
    </source>
</evidence>
<dbReference type="VEuPathDB" id="VectorBase:MDOMA2_000016"/>
<dbReference type="NCBIfam" id="TIGR00044">
    <property type="entry name" value="YggS family pyridoxal phosphate-dependent enzyme"/>
    <property type="match status" value="1"/>
</dbReference>
<comment type="cofactor">
    <cofactor evidence="3">
        <name>pyridoxal 5'-phosphate</name>
        <dbReference type="ChEBI" id="CHEBI:597326"/>
    </cofactor>
</comment>
<dbReference type="Proteomes" id="UP001652621">
    <property type="component" value="Unplaced"/>
</dbReference>